<reference evidence="1 2" key="1">
    <citation type="submission" date="2021-06" db="EMBL/GenBank/DDBJ databases">
        <title>Caerostris extrusa draft genome.</title>
        <authorList>
            <person name="Kono N."/>
            <person name="Arakawa K."/>
        </authorList>
    </citation>
    <scope>NUCLEOTIDE SEQUENCE [LARGE SCALE GENOMIC DNA]</scope>
</reference>
<name>A0AAV4QYX3_CAEEX</name>
<sequence>MLAIELGCRMINGVTCTVGPQIFINSFTFADCMYRSKVGLLKPYWPRPAAALSAAEALVRRRNSRELTDTSRFPRS</sequence>
<proteinExistence type="predicted"/>
<dbReference type="EMBL" id="BPLR01006866">
    <property type="protein sequence ID" value="GIY12918.1"/>
    <property type="molecule type" value="Genomic_DNA"/>
</dbReference>
<accession>A0AAV4QYX3</accession>
<dbReference type="Proteomes" id="UP001054945">
    <property type="component" value="Unassembled WGS sequence"/>
</dbReference>
<protein>
    <submittedName>
        <fullName evidence="1">Uncharacterized protein</fullName>
    </submittedName>
</protein>
<comment type="caution">
    <text evidence="1">The sequence shown here is derived from an EMBL/GenBank/DDBJ whole genome shotgun (WGS) entry which is preliminary data.</text>
</comment>
<evidence type="ECO:0000313" key="1">
    <source>
        <dbReference type="EMBL" id="GIY12918.1"/>
    </source>
</evidence>
<gene>
    <name evidence="1" type="ORF">CEXT_113671</name>
</gene>
<evidence type="ECO:0000313" key="2">
    <source>
        <dbReference type="Proteomes" id="UP001054945"/>
    </source>
</evidence>
<dbReference type="AlphaFoldDB" id="A0AAV4QYX3"/>
<organism evidence="1 2">
    <name type="scientific">Caerostris extrusa</name>
    <name type="common">Bark spider</name>
    <name type="synonym">Caerostris bankana</name>
    <dbReference type="NCBI Taxonomy" id="172846"/>
    <lineage>
        <taxon>Eukaryota</taxon>
        <taxon>Metazoa</taxon>
        <taxon>Ecdysozoa</taxon>
        <taxon>Arthropoda</taxon>
        <taxon>Chelicerata</taxon>
        <taxon>Arachnida</taxon>
        <taxon>Araneae</taxon>
        <taxon>Araneomorphae</taxon>
        <taxon>Entelegynae</taxon>
        <taxon>Araneoidea</taxon>
        <taxon>Araneidae</taxon>
        <taxon>Caerostris</taxon>
    </lineage>
</organism>
<keyword evidence="2" id="KW-1185">Reference proteome</keyword>